<name>A0A2K3N4M3_TRIPR</name>
<dbReference type="SUPFAM" id="SSF53474">
    <property type="entry name" value="alpha/beta-Hydrolases"/>
    <property type="match status" value="1"/>
</dbReference>
<evidence type="ECO:0000313" key="2">
    <source>
        <dbReference type="EMBL" id="PNX98001.1"/>
    </source>
</evidence>
<feature type="domain" description="Serine hydrolase" evidence="1">
    <location>
        <begin position="185"/>
        <end position="347"/>
    </location>
</feature>
<organism evidence="2 3">
    <name type="scientific">Trifolium pratense</name>
    <name type="common">Red clover</name>
    <dbReference type="NCBI Taxonomy" id="57577"/>
    <lineage>
        <taxon>Eukaryota</taxon>
        <taxon>Viridiplantae</taxon>
        <taxon>Streptophyta</taxon>
        <taxon>Embryophyta</taxon>
        <taxon>Tracheophyta</taxon>
        <taxon>Spermatophyta</taxon>
        <taxon>Magnoliopsida</taxon>
        <taxon>eudicotyledons</taxon>
        <taxon>Gunneridae</taxon>
        <taxon>Pentapetalae</taxon>
        <taxon>rosids</taxon>
        <taxon>fabids</taxon>
        <taxon>Fabales</taxon>
        <taxon>Fabaceae</taxon>
        <taxon>Papilionoideae</taxon>
        <taxon>50 kb inversion clade</taxon>
        <taxon>NPAAA clade</taxon>
        <taxon>Hologalegina</taxon>
        <taxon>IRL clade</taxon>
        <taxon>Trifolieae</taxon>
        <taxon>Trifolium</taxon>
    </lineage>
</organism>
<dbReference type="AlphaFoldDB" id="A0A2K3N4M3"/>
<evidence type="ECO:0000313" key="3">
    <source>
        <dbReference type="Proteomes" id="UP000236291"/>
    </source>
</evidence>
<reference evidence="2 3" key="1">
    <citation type="journal article" date="2014" name="Am. J. Bot.">
        <title>Genome assembly and annotation for red clover (Trifolium pratense; Fabaceae).</title>
        <authorList>
            <person name="Istvanek J."/>
            <person name="Jaros M."/>
            <person name="Krenek A."/>
            <person name="Repkova J."/>
        </authorList>
    </citation>
    <scope>NUCLEOTIDE SEQUENCE [LARGE SCALE GENOMIC DNA]</scope>
    <source>
        <strain evidence="3">cv. Tatra</strain>
        <tissue evidence="2">Young leaves</tissue>
    </source>
</reference>
<dbReference type="InterPro" id="IPR029058">
    <property type="entry name" value="AB_hydrolase_fold"/>
</dbReference>
<dbReference type="STRING" id="57577.A0A2K3N4M3"/>
<dbReference type="InterPro" id="IPR005645">
    <property type="entry name" value="FSH-like_dom"/>
</dbReference>
<dbReference type="ExpressionAtlas" id="A0A2K3N4M3">
    <property type="expression patterns" value="baseline"/>
</dbReference>
<protein>
    <recommendedName>
        <fullName evidence="1">Serine hydrolase domain-containing protein</fullName>
    </recommendedName>
</protein>
<dbReference type="Gene3D" id="3.40.50.1820">
    <property type="entry name" value="alpha/beta hydrolase"/>
    <property type="match status" value="1"/>
</dbReference>
<proteinExistence type="predicted"/>
<dbReference type="PANTHER" id="PTHR43268:SF6">
    <property type="entry name" value="THIOSULFATE SULFURTRANSFERASE_RHODANESE-LIKE DOMAIN-CONTAINING PROTEIN 2"/>
    <property type="match status" value="1"/>
</dbReference>
<dbReference type="PANTHER" id="PTHR43268">
    <property type="entry name" value="THIOSULFATE SULFURTRANSFERASE/RHODANESE-LIKE DOMAIN-CONTAINING PROTEIN 2"/>
    <property type="match status" value="1"/>
</dbReference>
<comment type="caution">
    <text evidence="2">The sequence shown here is derived from an EMBL/GenBank/DDBJ whole genome shotgun (WGS) entry which is preliminary data.</text>
</comment>
<dbReference type="EMBL" id="ASHM01016166">
    <property type="protein sequence ID" value="PNX98001.1"/>
    <property type="molecule type" value="Genomic_DNA"/>
</dbReference>
<dbReference type="InterPro" id="IPR020936">
    <property type="entry name" value="TrhO"/>
</dbReference>
<dbReference type="Pfam" id="PF03959">
    <property type="entry name" value="FSH1"/>
    <property type="match status" value="1"/>
</dbReference>
<dbReference type="Proteomes" id="UP000236291">
    <property type="component" value="Unassembled WGS sequence"/>
</dbReference>
<sequence>MAVGYQLEVQMLVQLVPVLCVNVPLTITLHAVDVLIAECLSWFAIVARYDNESAQYVCELCQKQGKAVGSKQLIENDDSEKSLPDVEFQNLSSDTMLLSQAPRGDGKKCAIPDILMNNVFRRKHLKKTENLMLAWTHLMKCPSFIKHQCQCPRLMVHRPLCQLVHLHLNGALSSLPASPPPPMENCKKKFSWFVAPNFEGSSGVEWKVADGPFDPLQYQQQTGGCDISISHLENVFSQEGPFDGILGFSQGAAMTAVISAQQEKLKGKMDFKFVVLCSGFALHLKEMECSPIKCPSLHIFGNEHGQDRQIANQTSKELASLYDSGCSVIVEHDCGHIIPTRSPYIDEIKAFLGRFLLVKKLYNALCGRGCKHSHLLLHQGAGFVVWHFALKIYCLCHIRGFGPPRPVRALFNLLMARSTGFVFVKL</sequence>
<reference evidence="2 3" key="2">
    <citation type="journal article" date="2017" name="Front. Plant Sci.">
        <title>Gene Classification and Mining of Molecular Markers Useful in Red Clover (Trifolium pratense) Breeding.</title>
        <authorList>
            <person name="Istvanek J."/>
            <person name="Dluhosova J."/>
            <person name="Dluhos P."/>
            <person name="Patkova L."/>
            <person name="Nedelnik J."/>
            <person name="Repkova J."/>
        </authorList>
    </citation>
    <scope>NUCLEOTIDE SEQUENCE [LARGE SCALE GENOMIC DNA]</scope>
    <source>
        <strain evidence="3">cv. Tatra</strain>
        <tissue evidence="2">Young leaves</tissue>
    </source>
</reference>
<accession>A0A2K3N4M3</accession>
<evidence type="ECO:0000259" key="1">
    <source>
        <dbReference type="Pfam" id="PF03959"/>
    </source>
</evidence>
<gene>
    <name evidence="2" type="ORF">L195_g021241</name>
</gene>